<evidence type="ECO:0000313" key="1">
    <source>
        <dbReference type="EMBL" id="KAI0053651.1"/>
    </source>
</evidence>
<dbReference type="Proteomes" id="UP000814033">
    <property type="component" value="Unassembled WGS sequence"/>
</dbReference>
<name>A0ACB8SCM6_9AGAM</name>
<protein>
    <submittedName>
        <fullName evidence="1">Uncharacterized protein</fullName>
    </submittedName>
</protein>
<accession>A0ACB8SCM6</accession>
<keyword evidence="2" id="KW-1185">Reference proteome</keyword>
<proteinExistence type="predicted"/>
<dbReference type="EMBL" id="MU275839">
    <property type="protein sequence ID" value="KAI0053651.1"/>
    <property type="molecule type" value="Genomic_DNA"/>
</dbReference>
<organism evidence="1 2">
    <name type="scientific">Auriscalpium vulgare</name>
    <dbReference type="NCBI Taxonomy" id="40419"/>
    <lineage>
        <taxon>Eukaryota</taxon>
        <taxon>Fungi</taxon>
        <taxon>Dikarya</taxon>
        <taxon>Basidiomycota</taxon>
        <taxon>Agaricomycotina</taxon>
        <taxon>Agaricomycetes</taxon>
        <taxon>Russulales</taxon>
        <taxon>Auriscalpiaceae</taxon>
        <taxon>Auriscalpium</taxon>
    </lineage>
</organism>
<reference evidence="1" key="2">
    <citation type="journal article" date="2022" name="New Phytol.">
        <title>Evolutionary transition to the ectomycorrhizal habit in the genomes of a hyperdiverse lineage of mushroom-forming fungi.</title>
        <authorList>
            <person name="Looney B."/>
            <person name="Miyauchi S."/>
            <person name="Morin E."/>
            <person name="Drula E."/>
            <person name="Courty P.E."/>
            <person name="Kohler A."/>
            <person name="Kuo A."/>
            <person name="LaButti K."/>
            <person name="Pangilinan J."/>
            <person name="Lipzen A."/>
            <person name="Riley R."/>
            <person name="Andreopoulos W."/>
            <person name="He G."/>
            <person name="Johnson J."/>
            <person name="Nolan M."/>
            <person name="Tritt A."/>
            <person name="Barry K.W."/>
            <person name="Grigoriev I.V."/>
            <person name="Nagy L.G."/>
            <person name="Hibbett D."/>
            <person name="Henrissat B."/>
            <person name="Matheny P.B."/>
            <person name="Labbe J."/>
            <person name="Martin F.M."/>
        </authorList>
    </citation>
    <scope>NUCLEOTIDE SEQUENCE</scope>
    <source>
        <strain evidence="1">FP105234-sp</strain>
    </source>
</reference>
<evidence type="ECO:0000313" key="2">
    <source>
        <dbReference type="Proteomes" id="UP000814033"/>
    </source>
</evidence>
<sequence>MGRGICQEARRRGHTLRECQAGRGERPGPACDREEGPPCPRRGRLQAAARPRKSSYKSHTSWIYDVLQMSMHTAQHVVSALIESKLQLPTLAWSLTQHPAPSYVDLPRALTPAEVQLIQDEANRLVFEGRRVHVEVAELQAGEAGIDTGDADDALAGGRAAGRGLPSDYTGGVHRVVVVDGVDRSPCCGTHLPSLASLQTYLLPPPPPGASAPVRHHFLAGPRLLTHLGAVQGLLARTAGALSCGPPEAPERVALVVDESKRREKRVEEVERQLADALGAGLAEEMRAWTAAGGAGEWTRYVGRTDDTPTALPFLLSISSAFAAALPEAPDAPHGYTMLLSSSPSSQTPSTTTVVLLFGSDDKKVKVVGEELKKQFKGLKGGGRGTRWSGKYTGVWLPEREGKVAATILQPST</sequence>
<gene>
    <name evidence="1" type="ORF">FA95DRAFT_1552157</name>
</gene>
<comment type="caution">
    <text evidence="1">The sequence shown here is derived from an EMBL/GenBank/DDBJ whole genome shotgun (WGS) entry which is preliminary data.</text>
</comment>
<reference evidence="1" key="1">
    <citation type="submission" date="2021-02" db="EMBL/GenBank/DDBJ databases">
        <authorList>
            <consortium name="DOE Joint Genome Institute"/>
            <person name="Ahrendt S."/>
            <person name="Looney B.P."/>
            <person name="Miyauchi S."/>
            <person name="Morin E."/>
            <person name="Drula E."/>
            <person name="Courty P.E."/>
            <person name="Chicoki N."/>
            <person name="Fauchery L."/>
            <person name="Kohler A."/>
            <person name="Kuo A."/>
            <person name="Labutti K."/>
            <person name="Pangilinan J."/>
            <person name="Lipzen A."/>
            <person name="Riley R."/>
            <person name="Andreopoulos W."/>
            <person name="He G."/>
            <person name="Johnson J."/>
            <person name="Barry K.W."/>
            <person name="Grigoriev I.V."/>
            <person name="Nagy L."/>
            <person name="Hibbett D."/>
            <person name="Henrissat B."/>
            <person name="Matheny P.B."/>
            <person name="Labbe J."/>
            <person name="Martin F."/>
        </authorList>
    </citation>
    <scope>NUCLEOTIDE SEQUENCE</scope>
    <source>
        <strain evidence="1">FP105234-sp</strain>
    </source>
</reference>